<evidence type="ECO:0000313" key="4">
    <source>
        <dbReference type="Proteomes" id="UP000663873"/>
    </source>
</evidence>
<evidence type="ECO:0000313" key="3">
    <source>
        <dbReference type="Proteomes" id="UP000663848"/>
    </source>
</evidence>
<dbReference type="AlphaFoldDB" id="A0A822FH64"/>
<comment type="caution">
    <text evidence="2">The sequence shown here is derived from an EMBL/GenBank/DDBJ whole genome shotgun (WGS) entry which is preliminary data.</text>
</comment>
<dbReference type="EMBL" id="CAJOBP010098664">
    <property type="protein sequence ID" value="CAF4969722.1"/>
    <property type="molecule type" value="Genomic_DNA"/>
</dbReference>
<evidence type="ECO:0000313" key="2">
    <source>
        <dbReference type="EMBL" id="CAF5122009.1"/>
    </source>
</evidence>
<dbReference type="Proteomes" id="UP000663873">
    <property type="component" value="Unassembled WGS sequence"/>
</dbReference>
<feature type="non-terminal residue" evidence="2">
    <location>
        <position position="65"/>
    </location>
</feature>
<accession>A0A822FH64</accession>
<dbReference type="EMBL" id="CAJOBR010080427">
    <property type="protein sequence ID" value="CAF5122009.1"/>
    <property type="molecule type" value="Genomic_DNA"/>
</dbReference>
<gene>
    <name evidence="2" type="ORF">QYT958_LOCUS46119</name>
    <name evidence="1" type="ORF">UJA718_LOCUS48696</name>
</gene>
<protein>
    <submittedName>
        <fullName evidence="2">Uncharacterized protein</fullName>
    </submittedName>
</protein>
<keyword evidence="4" id="KW-1185">Reference proteome</keyword>
<reference evidence="2" key="1">
    <citation type="submission" date="2021-02" db="EMBL/GenBank/DDBJ databases">
        <authorList>
            <person name="Nowell W R."/>
        </authorList>
    </citation>
    <scope>NUCLEOTIDE SEQUENCE</scope>
</reference>
<sequence length="65" mass="7189">MSIPNKHFITTTSSANGEALPAANVLSIKHKSTSFDDHRSTRGIGRSVLEHLVFVFPENVRRILS</sequence>
<dbReference type="Proteomes" id="UP000663848">
    <property type="component" value="Unassembled WGS sequence"/>
</dbReference>
<evidence type="ECO:0000313" key="1">
    <source>
        <dbReference type="EMBL" id="CAF4969722.1"/>
    </source>
</evidence>
<proteinExistence type="predicted"/>
<name>A0A822FH64_9BILA</name>
<organism evidence="2 3">
    <name type="scientific">Rotaria socialis</name>
    <dbReference type="NCBI Taxonomy" id="392032"/>
    <lineage>
        <taxon>Eukaryota</taxon>
        <taxon>Metazoa</taxon>
        <taxon>Spiralia</taxon>
        <taxon>Gnathifera</taxon>
        <taxon>Rotifera</taxon>
        <taxon>Eurotatoria</taxon>
        <taxon>Bdelloidea</taxon>
        <taxon>Philodinida</taxon>
        <taxon>Philodinidae</taxon>
        <taxon>Rotaria</taxon>
    </lineage>
</organism>